<keyword evidence="3" id="KW-1185">Reference proteome</keyword>
<dbReference type="InterPro" id="IPR032466">
    <property type="entry name" value="Metal_Hydrolase"/>
</dbReference>
<dbReference type="Proteomes" id="UP001464387">
    <property type="component" value="Unassembled WGS sequence"/>
</dbReference>
<evidence type="ECO:0000313" key="2">
    <source>
        <dbReference type="EMBL" id="MER8932590.1"/>
    </source>
</evidence>
<dbReference type="EMBL" id="JAMYPJ010000006">
    <property type="protein sequence ID" value="MER8932590.1"/>
    <property type="molecule type" value="Genomic_DNA"/>
</dbReference>
<comment type="caution">
    <text evidence="2">The sequence shown here is derived from an EMBL/GenBank/DDBJ whole genome shotgun (WGS) entry which is preliminary data.</text>
</comment>
<evidence type="ECO:0000313" key="3">
    <source>
        <dbReference type="Proteomes" id="UP001464387"/>
    </source>
</evidence>
<gene>
    <name evidence="2" type="ORF">NKI33_06400</name>
</gene>
<feature type="domain" description="Amidohydrolase-related" evidence="1">
    <location>
        <begin position="136"/>
        <end position="321"/>
    </location>
</feature>
<accession>A0ABV1YBP2</accession>
<dbReference type="Pfam" id="PF04909">
    <property type="entry name" value="Amidohydro_2"/>
    <property type="match status" value="1"/>
</dbReference>
<name>A0ABV1YBP2_9HYPH</name>
<dbReference type="PANTHER" id="PTHR42889">
    <property type="entry name" value="BLR3681 PROTEIN"/>
    <property type="match status" value="1"/>
</dbReference>
<dbReference type="SUPFAM" id="SSF51556">
    <property type="entry name" value="Metallo-dependent hydrolases"/>
    <property type="match status" value="1"/>
</dbReference>
<proteinExistence type="predicted"/>
<organism evidence="2 3">
    <name type="scientific">Mesorhizobium opportunistum</name>
    <dbReference type="NCBI Taxonomy" id="593909"/>
    <lineage>
        <taxon>Bacteria</taxon>
        <taxon>Pseudomonadati</taxon>
        <taxon>Pseudomonadota</taxon>
        <taxon>Alphaproteobacteria</taxon>
        <taxon>Hyphomicrobiales</taxon>
        <taxon>Phyllobacteriaceae</taxon>
        <taxon>Mesorhizobium</taxon>
    </lineage>
</organism>
<dbReference type="RefSeq" id="WP_287273451.1">
    <property type="nucleotide sequence ID" value="NZ_JAMYMY010000005.1"/>
</dbReference>
<dbReference type="PANTHER" id="PTHR42889:SF1">
    <property type="entry name" value="BLR3681 PROTEIN"/>
    <property type="match status" value="1"/>
</dbReference>
<dbReference type="Gene3D" id="3.20.20.140">
    <property type="entry name" value="Metal-dependent hydrolases"/>
    <property type="match status" value="1"/>
</dbReference>
<dbReference type="InterPro" id="IPR006680">
    <property type="entry name" value="Amidohydro-rel"/>
</dbReference>
<sequence length="370" mass="42054">MIEGHFIINPIAHAYDLSDANLQPNPYGRGLRDLLVKLHLVWNPPHLRVPAEVYMSNWPVEAVARTLFLETDVDMAANMYLRLDSWFRDGLCSRAKNVEAATRWPERYLTYVGVSPTQGLDVCLSDLEDQMKELPNSIGLKLYPDEVEPFRSWRMDDPELAYPLFERAQKLGIKTVAIHKAIPNGPVPINPYRVDDVDGAAIHFPGLNFEIVHAGLAFVDETAHAIARFPNVYANLEITSLLMHHGPGMFSEILAQFLFWGGPEKIIYSDGTLFCHTQPLLEKFWNLEFTEELMAKYNLKQLTKNEKALILGGNYARIVGLDIEKAKAAIADDEFAKERRRTGIQKPYSNWLRMYEEERQGASGKVRALA</sequence>
<protein>
    <submittedName>
        <fullName evidence="2">Amidohydrolase family protein</fullName>
    </submittedName>
</protein>
<evidence type="ECO:0000259" key="1">
    <source>
        <dbReference type="Pfam" id="PF04909"/>
    </source>
</evidence>
<reference evidence="2 3" key="1">
    <citation type="journal article" date="2024" name="Proc. Natl. Acad. Sci. U.S.A.">
        <title>The evolutionary genomics of adaptation to stress in wild rhizobium bacteria.</title>
        <authorList>
            <person name="Kehlet-Delgado H."/>
            <person name="Montoya A.P."/>
            <person name="Jensen K.T."/>
            <person name="Wendlandt C.E."/>
            <person name="Dexheimer C."/>
            <person name="Roberts M."/>
            <person name="Torres Martinez L."/>
            <person name="Friesen M.L."/>
            <person name="Griffitts J.S."/>
            <person name="Porter S.S."/>
        </authorList>
    </citation>
    <scope>NUCLEOTIDE SEQUENCE [LARGE SCALE GENOMIC DNA]</scope>
    <source>
        <strain evidence="2 3">M0729</strain>
    </source>
</reference>